<gene>
    <name evidence="1" type="ORF">PRUPE_1G386200</name>
</gene>
<reference evidence="1 2" key="1">
    <citation type="journal article" date="2013" name="Nat. Genet.">
        <title>The high-quality draft genome of peach (Prunus persica) identifies unique patterns of genetic diversity, domestication and genome evolution.</title>
        <authorList>
            <consortium name="International Peach Genome Initiative"/>
            <person name="Verde I."/>
            <person name="Abbott A.G."/>
            <person name="Scalabrin S."/>
            <person name="Jung S."/>
            <person name="Shu S."/>
            <person name="Marroni F."/>
            <person name="Zhebentyayeva T."/>
            <person name="Dettori M.T."/>
            <person name="Grimwood J."/>
            <person name="Cattonaro F."/>
            <person name="Zuccolo A."/>
            <person name="Rossini L."/>
            <person name="Jenkins J."/>
            <person name="Vendramin E."/>
            <person name="Meisel L.A."/>
            <person name="Decroocq V."/>
            <person name="Sosinski B."/>
            <person name="Prochnik S."/>
            <person name="Mitros T."/>
            <person name="Policriti A."/>
            <person name="Cipriani G."/>
            <person name="Dondini L."/>
            <person name="Ficklin S."/>
            <person name="Goodstein D.M."/>
            <person name="Xuan P."/>
            <person name="Del Fabbro C."/>
            <person name="Aramini V."/>
            <person name="Copetti D."/>
            <person name="Gonzalez S."/>
            <person name="Horner D.S."/>
            <person name="Falchi R."/>
            <person name="Lucas S."/>
            <person name="Mica E."/>
            <person name="Maldonado J."/>
            <person name="Lazzari B."/>
            <person name="Bielenberg D."/>
            <person name="Pirona R."/>
            <person name="Miculan M."/>
            <person name="Barakat A."/>
            <person name="Testolin R."/>
            <person name="Stella A."/>
            <person name="Tartarini S."/>
            <person name="Tonutti P."/>
            <person name="Arus P."/>
            <person name="Orellana A."/>
            <person name="Wells C."/>
            <person name="Main D."/>
            <person name="Vizzotto G."/>
            <person name="Silva H."/>
            <person name="Salamini F."/>
            <person name="Schmutz J."/>
            <person name="Morgante M."/>
            <person name="Rokhsar D.S."/>
        </authorList>
    </citation>
    <scope>NUCLEOTIDE SEQUENCE [LARGE SCALE GENOMIC DNA]</scope>
    <source>
        <strain evidence="2">cv. Nemared</strain>
    </source>
</reference>
<dbReference type="Gramene" id="ONI32795">
    <property type="protein sequence ID" value="ONI32795"/>
    <property type="gene ID" value="PRUPE_1G386200"/>
</dbReference>
<accession>A0A251RCI4</accession>
<proteinExistence type="predicted"/>
<name>A0A251RCI4_PRUPE</name>
<sequence length="72" mass="8146">MLNFFFSSMKSLIPPSLFPPLFEQLHSLINTIEGFTASERSDGLIESQALTCFKPDLGGRHYRCRNQNTHGT</sequence>
<keyword evidence="2" id="KW-1185">Reference proteome</keyword>
<dbReference type="Proteomes" id="UP000006882">
    <property type="component" value="Chromosome G1"/>
</dbReference>
<dbReference type="AlphaFoldDB" id="A0A251RCI4"/>
<dbReference type="EMBL" id="CM007651">
    <property type="protein sequence ID" value="ONI32795.1"/>
    <property type="molecule type" value="Genomic_DNA"/>
</dbReference>
<protein>
    <submittedName>
        <fullName evidence="1">Uncharacterized protein</fullName>
    </submittedName>
</protein>
<evidence type="ECO:0000313" key="2">
    <source>
        <dbReference type="Proteomes" id="UP000006882"/>
    </source>
</evidence>
<organism evidence="1 2">
    <name type="scientific">Prunus persica</name>
    <name type="common">Peach</name>
    <name type="synonym">Amygdalus persica</name>
    <dbReference type="NCBI Taxonomy" id="3760"/>
    <lineage>
        <taxon>Eukaryota</taxon>
        <taxon>Viridiplantae</taxon>
        <taxon>Streptophyta</taxon>
        <taxon>Embryophyta</taxon>
        <taxon>Tracheophyta</taxon>
        <taxon>Spermatophyta</taxon>
        <taxon>Magnoliopsida</taxon>
        <taxon>eudicotyledons</taxon>
        <taxon>Gunneridae</taxon>
        <taxon>Pentapetalae</taxon>
        <taxon>rosids</taxon>
        <taxon>fabids</taxon>
        <taxon>Rosales</taxon>
        <taxon>Rosaceae</taxon>
        <taxon>Amygdaloideae</taxon>
        <taxon>Amygdaleae</taxon>
        <taxon>Prunus</taxon>
    </lineage>
</organism>
<evidence type="ECO:0000313" key="1">
    <source>
        <dbReference type="EMBL" id="ONI32795.1"/>
    </source>
</evidence>